<dbReference type="RefSeq" id="WP_160843388.1">
    <property type="nucleotide sequence ID" value="NZ_WVHT01000002.1"/>
</dbReference>
<name>A0A7K1Y6K9_9SPHI</name>
<organism evidence="1 2">
    <name type="scientific">Hufsiella arboris</name>
    <dbReference type="NCBI Taxonomy" id="2695275"/>
    <lineage>
        <taxon>Bacteria</taxon>
        <taxon>Pseudomonadati</taxon>
        <taxon>Bacteroidota</taxon>
        <taxon>Sphingobacteriia</taxon>
        <taxon>Sphingobacteriales</taxon>
        <taxon>Sphingobacteriaceae</taxon>
        <taxon>Hufsiella</taxon>
    </lineage>
</organism>
<dbReference type="Proteomes" id="UP000466586">
    <property type="component" value="Unassembled WGS sequence"/>
</dbReference>
<evidence type="ECO:0000313" key="2">
    <source>
        <dbReference type="Proteomes" id="UP000466586"/>
    </source>
</evidence>
<comment type="caution">
    <text evidence="1">The sequence shown here is derived from an EMBL/GenBank/DDBJ whole genome shotgun (WGS) entry which is preliminary data.</text>
</comment>
<protein>
    <submittedName>
        <fullName evidence="1">Transporter</fullName>
    </submittedName>
</protein>
<accession>A0A7K1Y6K9</accession>
<dbReference type="Pfam" id="PF13557">
    <property type="entry name" value="Phenol_MetA_deg"/>
    <property type="match status" value="1"/>
</dbReference>
<gene>
    <name evidence="1" type="ORF">GS399_04430</name>
</gene>
<dbReference type="AlphaFoldDB" id="A0A7K1Y6K9"/>
<dbReference type="InterPro" id="IPR025737">
    <property type="entry name" value="FApF"/>
</dbReference>
<keyword evidence="2" id="KW-1185">Reference proteome</keyword>
<reference evidence="1 2" key="1">
    <citation type="submission" date="2019-11" db="EMBL/GenBank/DDBJ databases">
        <title>Pedobacter sp. HMF7647 Genome sequencing and assembly.</title>
        <authorList>
            <person name="Kang H."/>
            <person name="Kim H."/>
            <person name="Joh K."/>
        </authorList>
    </citation>
    <scope>NUCLEOTIDE SEQUENCE [LARGE SCALE GENOMIC DNA]</scope>
    <source>
        <strain evidence="1 2">HMF7647</strain>
    </source>
</reference>
<evidence type="ECO:0000313" key="1">
    <source>
        <dbReference type="EMBL" id="MXV50207.1"/>
    </source>
</evidence>
<sequence length="273" mass="30615">MKYFLVITLSIFGLGANCQENTHYTLFNPVPKQLMGDMETDRPDVTESAYSVPAGHFQVESDLFKSTTNKDGDLKSVENDFNKMNVKLGLTKSVDIQLVVSPFNDYKVKSTTSGQVYESSSGFGDMTFRVKKNLWGNDGGKTALSMMPYVNFPTSKTSEGVDGGIVFPFALKLPDDWSFGAQTQFDLVRNEMNKNYHAEILNSFTFGKEFSKSFSSFVESFYTYDFLNNKADLYVDGGIIYSFSDNFNIDAGLNYGITKASDKVYFVGCSFRY</sequence>
<proteinExistence type="predicted"/>
<dbReference type="EMBL" id="WVHT01000002">
    <property type="protein sequence ID" value="MXV50207.1"/>
    <property type="molecule type" value="Genomic_DNA"/>
</dbReference>